<sequence length="138" mass="15640">MKVTKTIRNDQAGAQRFKRQWGDKLVAVRYRHDSSHDEIITTIEIEVDRRPAPQKDFCLRAHLATQRSEIVALAISFHENDLRLKVKQAGAKWSQQGKLWLTNRNTAISLGLKDRIVEGGADKCLDIDTSLVLGDGYI</sequence>
<dbReference type="EMBL" id="AP023086">
    <property type="protein sequence ID" value="BCD99595.1"/>
    <property type="molecule type" value="Genomic_DNA"/>
</dbReference>
<proteinExistence type="predicted"/>
<evidence type="ECO:0000313" key="1">
    <source>
        <dbReference type="EMBL" id="BCD99595.1"/>
    </source>
</evidence>
<dbReference type="AlphaFoldDB" id="A0AAN1WL52"/>
<reference evidence="1 2" key="1">
    <citation type="journal article" date="2022" name="IScience">
        <title>An ultrasensitive nanofiber-based assay for enzymatic hydrolysis and deep-sea microbial degradation of cellulose.</title>
        <authorList>
            <person name="Tsudome M."/>
            <person name="Tachioka M."/>
            <person name="Miyazaki M."/>
            <person name="Uchimura K."/>
            <person name="Tsuda M."/>
            <person name="Takaki Y."/>
            <person name="Deguchi S."/>
        </authorList>
    </citation>
    <scope>NUCLEOTIDE SEQUENCE [LARGE SCALE GENOMIC DNA]</scope>
    <source>
        <strain evidence="1 2">GE09</strain>
    </source>
</reference>
<evidence type="ECO:0000313" key="2">
    <source>
        <dbReference type="Proteomes" id="UP001320119"/>
    </source>
</evidence>
<keyword evidence="2" id="KW-1185">Reference proteome</keyword>
<name>A0AAN1WL52_9GAMM</name>
<dbReference type="RefSeq" id="WP_236984861.1">
    <property type="nucleotide sequence ID" value="NZ_AP023086.1"/>
</dbReference>
<dbReference type="KEGG" id="marq:MARGE09_P3797"/>
<accession>A0AAN1WL52</accession>
<organism evidence="1 2">
    <name type="scientific">Marinagarivorans cellulosilyticus</name>
    <dbReference type="NCBI Taxonomy" id="2721545"/>
    <lineage>
        <taxon>Bacteria</taxon>
        <taxon>Pseudomonadati</taxon>
        <taxon>Pseudomonadota</taxon>
        <taxon>Gammaproteobacteria</taxon>
        <taxon>Cellvibrionales</taxon>
        <taxon>Cellvibrionaceae</taxon>
        <taxon>Marinagarivorans</taxon>
    </lineage>
</organism>
<dbReference type="Proteomes" id="UP001320119">
    <property type="component" value="Chromosome"/>
</dbReference>
<protein>
    <submittedName>
        <fullName evidence="1">Uncharacterized protein</fullName>
    </submittedName>
</protein>
<gene>
    <name evidence="1" type="ORF">MARGE09_P3797</name>
</gene>